<organism evidence="3 4">
    <name type="scientific">Caldimicrobium thiodismutans</name>
    <dbReference type="NCBI Taxonomy" id="1653476"/>
    <lineage>
        <taxon>Bacteria</taxon>
        <taxon>Pseudomonadati</taxon>
        <taxon>Thermodesulfobacteriota</taxon>
        <taxon>Thermodesulfobacteria</taxon>
        <taxon>Thermodesulfobacteriales</taxon>
        <taxon>Thermodesulfobacteriaceae</taxon>
        <taxon>Caldimicrobium</taxon>
    </lineage>
</organism>
<dbReference type="Proteomes" id="UP000235731">
    <property type="component" value="Unassembled WGS sequence"/>
</dbReference>
<comment type="caution">
    <text evidence="3">The sequence shown here is derived from an EMBL/GenBank/DDBJ whole genome shotgun (WGS) entry which is preliminary data.</text>
</comment>
<accession>A0A2N7PIS4</accession>
<dbReference type="EMBL" id="PNIE01000070">
    <property type="protein sequence ID" value="PMP62066.1"/>
    <property type="molecule type" value="Genomic_DNA"/>
</dbReference>
<dbReference type="PANTHER" id="PTHR13420">
    <property type="entry name" value="UPF0235 PROTEIN C15ORF40"/>
    <property type="match status" value="1"/>
</dbReference>
<reference evidence="3 4" key="1">
    <citation type="submission" date="2018-01" db="EMBL/GenBank/DDBJ databases">
        <title>Metagenomic assembled genomes from two thermal pools in the Uzon Caldera, Kamchatka, Russia.</title>
        <authorList>
            <person name="Wilkins L."/>
            <person name="Ettinger C."/>
        </authorList>
    </citation>
    <scope>NUCLEOTIDE SEQUENCE [LARGE SCALE GENOMIC DNA]</scope>
    <source>
        <strain evidence="3">ZAV-15</strain>
    </source>
</reference>
<sequence>MLLDIKVKPASSKDAILSFKKPNQMEIALRAKPENNQANEALIKFLSQLLKVDAKKVKILKGKTSRKKIISIEDLTEKELMERLSL</sequence>
<dbReference type="InterPro" id="IPR003746">
    <property type="entry name" value="DUF167"/>
</dbReference>
<dbReference type="Pfam" id="PF02594">
    <property type="entry name" value="DUF167"/>
    <property type="match status" value="1"/>
</dbReference>
<evidence type="ECO:0000313" key="3">
    <source>
        <dbReference type="EMBL" id="PMP62066.1"/>
    </source>
</evidence>
<comment type="similarity">
    <text evidence="1 2">Belongs to the UPF0235 family.</text>
</comment>
<evidence type="ECO:0000256" key="2">
    <source>
        <dbReference type="HAMAP-Rule" id="MF_00634"/>
    </source>
</evidence>
<evidence type="ECO:0000313" key="4">
    <source>
        <dbReference type="Proteomes" id="UP000235731"/>
    </source>
</evidence>
<protein>
    <recommendedName>
        <fullName evidence="2">UPF0235 protein C0197_05135</fullName>
    </recommendedName>
</protein>
<dbReference type="AlphaFoldDB" id="A0A2N7PIS4"/>
<dbReference type="SMART" id="SM01152">
    <property type="entry name" value="DUF167"/>
    <property type="match status" value="1"/>
</dbReference>
<dbReference type="PANTHER" id="PTHR13420:SF7">
    <property type="entry name" value="UPF0235 PROTEIN C15ORF40"/>
    <property type="match status" value="1"/>
</dbReference>
<dbReference type="SUPFAM" id="SSF69786">
    <property type="entry name" value="YggU-like"/>
    <property type="match status" value="1"/>
</dbReference>
<dbReference type="NCBIfam" id="TIGR00251">
    <property type="entry name" value="DUF167 family protein"/>
    <property type="match status" value="1"/>
</dbReference>
<dbReference type="InterPro" id="IPR036591">
    <property type="entry name" value="YggU-like_sf"/>
</dbReference>
<dbReference type="GO" id="GO:0005737">
    <property type="term" value="C:cytoplasm"/>
    <property type="evidence" value="ECO:0007669"/>
    <property type="project" value="TreeGrafter"/>
</dbReference>
<gene>
    <name evidence="3" type="ORF">C0197_05135</name>
</gene>
<evidence type="ECO:0000256" key="1">
    <source>
        <dbReference type="ARBA" id="ARBA00010364"/>
    </source>
</evidence>
<dbReference type="HAMAP" id="MF_00634">
    <property type="entry name" value="UPF0235"/>
    <property type="match status" value="1"/>
</dbReference>
<dbReference type="Gene3D" id="3.30.1200.10">
    <property type="entry name" value="YggU-like"/>
    <property type="match status" value="1"/>
</dbReference>
<name>A0A2N7PIS4_9BACT</name>
<proteinExistence type="inferred from homology"/>